<comment type="caution">
    <text evidence="3">The sequence shown here is derived from an EMBL/GenBank/DDBJ whole genome shotgun (WGS) entry which is preliminary data.</text>
</comment>
<name>A0A1H9R9G4_9LACO</name>
<dbReference type="PANTHER" id="PTHR37314">
    <property type="entry name" value="SLR0142 PROTEIN"/>
    <property type="match status" value="1"/>
</dbReference>
<feature type="transmembrane region" description="Helical" evidence="2">
    <location>
        <begin position="70"/>
        <end position="90"/>
    </location>
</feature>
<feature type="transmembrane region" description="Helical" evidence="2">
    <location>
        <begin position="21"/>
        <end position="41"/>
    </location>
</feature>
<dbReference type="Pfam" id="PF06912">
    <property type="entry name" value="DUF1275"/>
    <property type="match status" value="1"/>
</dbReference>
<feature type="transmembrane region" description="Helical" evidence="2">
    <location>
        <begin position="102"/>
        <end position="120"/>
    </location>
</feature>
<feature type="region of interest" description="Disordered" evidence="1">
    <location>
        <begin position="231"/>
        <end position="277"/>
    </location>
</feature>
<feature type="transmembrane region" description="Helical" evidence="2">
    <location>
        <begin position="185"/>
        <end position="203"/>
    </location>
</feature>
<keyword evidence="2" id="KW-0472">Membrane</keyword>
<dbReference type="PANTHER" id="PTHR37314:SF4">
    <property type="entry name" value="UPF0700 TRANSMEMBRANE PROTEIN YOAK"/>
    <property type="match status" value="1"/>
</dbReference>
<keyword evidence="2" id="KW-0812">Transmembrane</keyword>
<keyword evidence="4" id="KW-1185">Reference proteome</keyword>
<protein>
    <submittedName>
        <fullName evidence="3">Uncharacterized membrane protein YoaK, UPF0700 family</fullName>
    </submittedName>
</protein>
<dbReference type="InterPro" id="IPR010699">
    <property type="entry name" value="DUF1275"/>
</dbReference>
<evidence type="ECO:0000313" key="3">
    <source>
        <dbReference type="EMBL" id="SER69310.1"/>
    </source>
</evidence>
<organism evidence="3 4">
    <name type="scientific">Pediococcus ethanolidurans</name>
    <dbReference type="NCBI Taxonomy" id="319653"/>
    <lineage>
        <taxon>Bacteria</taxon>
        <taxon>Bacillati</taxon>
        <taxon>Bacillota</taxon>
        <taxon>Bacilli</taxon>
        <taxon>Lactobacillales</taxon>
        <taxon>Lactobacillaceae</taxon>
        <taxon>Pediococcus</taxon>
    </lineage>
</organism>
<keyword evidence="2" id="KW-1133">Transmembrane helix</keyword>
<accession>A0A1H9R9G4</accession>
<proteinExistence type="predicted"/>
<evidence type="ECO:0000256" key="2">
    <source>
        <dbReference type="SAM" id="Phobius"/>
    </source>
</evidence>
<dbReference type="EMBL" id="FOGK01000013">
    <property type="protein sequence ID" value="SER69310.1"/>
    <property type="molecule type" value="Genomic_DNA"/>
</dbReference>
<feature type="transmembrane region" description="Helical" evidence="2">
    <location>
        <begin position="209"/>
        <end position="226"/>
    </location>
</feature>
<evidence type="ECO:0000256" key="1">
    <source>
        <dbReference type="SAM" id="MobiDB-lite"/>
    </source>
</evidence>
<reference evidence="3 4" key="1">
    <citation type="submission" date="2016-10" db="EMBL/GenBank/DDBJ databases">
        <authorList>
            <person name="Varghese N."/>
            <person name="Submissions S."/>
        </authorList>
    </citation>
    <scope>NUCLEOTIDE SEQUENCE [LARGE SCALE GENOMIC DNA]</scope>
    <source>
        <strain evidence="3 4">CGMCC 1.3889</strain>
    </source>
</reference>
<evidence type="ECO:0000313" key="4">
    <source>
        <dbReference type="Proteomes" id="UP000182818"/>
    </source>
</evidence>
<dbReference type="Proteomes" id="UP000182818">
    <property type="component" value="Unassembled WGS sequence"/>
</dbReference>
<sequence>MYEMRKGTIFLRRQVYPAYQQLYFGAFLAAIAGGLDAYTYLEHGGVFAGLQTGNLILLGVNLSKGHFAKVGYYLIAIVAFGLGTIFIRHVQHYFKQNYLKRAYFVLIYEFALMVLVAMIGSRAPDVITVMLLAITAAAQLQEFRKLQDEPFTSLMMTGIIRTAAENLYTGYVHHDVPSQQKAKNTGIVVGSFMGGAFIAGIFVPWLQDAAILVPAVLILGAIFYLSQHSRLTPPKREEEPETSTQTTPTRAQKYEQKTEPEGDTAEPETRSRRHRHG</sequence>
<gene>
    <name evidence="3" type="ORF">SAMN04487973_11327</name>
</gene>